<dbReference type="CDD" id="cd04678">
    <property type="entry name" value="NUDIX_MTH2_Nudt15"/>
    <property type="match status" value="1"/>
</dbReference>
<feature type="domain" description="Nudix hydrolase" evidence="3">
    <location>
        <begin position="2"/>
        <end position="136"/>
    </location>
</feature>
<dbReference type="SUPFAM" id="SSF55811">
    <property type="entry name" value="Nudix"/>
    <property type="match status" value="1"/>
</dbReference>
<dbReference type="InterPro" id="IPR000086">
    <property type="entry name" value="NUDIX_hydrolase_dom"/>
</dbReference>
<reference evidence="4 5" key="1">
    <citation type="journal article" date="2016" name="Nat. Commun.">
        <title>Ectomycorrhizal ecology is imprinted in the genome of the dominant symbiotic fungus Cenococcum geophilum.</title>
        <authorList>
            <consortium name="DOE Joint Genome Institute"/>
            <person name="Peter M."/>
            <person name="Kohler A."/>
            <person name="Ohm R.A."/>
            <person name="Kuo A."/>
            <person name="Krutzmann J."/>
            <person name="Morin E."/>
            <person name="Arend M."/>
            <person name="Barry K.W."/>
            <person name="Binder M."/>
            <person name="Choi C."/>
            <person name="Clum A."/>
            <person name="Copeland A."/>
            <person name="Grisel N."/>
            <person name="Haridas S."/>
            <person name="Kipfer T."/>
            <person name="LaButti K."/>
            <person name="Lindquist E."/>
            <person name="Lipzen A."/>
            <person name="Maire R."/>
            <person name="Meier B."/>
            <person name="Mihaltcheva S."/>
            <person name="Molinier V."/>
            <person name="Murat C."/>
            <person name="Poggeler S."/>
            <person name="Quandt C.A."/>
            <person name="Sperisen C."/>
            <person name="Tritt A."/>
            <person name="Tisserant E."/>
            <person name="Crous P.W."/>
            <person name="Henrissat B."/>
            <person name="Nehls U."/>
            <person name="Egli S."/>
            <person name="Spatafora J.W."/>
            <person name="Grigoriev I.V."/>
            <person name="Martin F.M."/>
        </authorList>
    </citation>
    <scope>NUCLEOTIDE SEQUENCE [LARGE SCALE GENOMIC DNA]</scope>
    <source>
        <strain evidence="4 5">CBS 459.81</strain>
    </source>
</reference>
<evidence type="ECO:0000256" key="2">
    <source>
        <dbReference type="RuleBase" id="RU003476"/>
    </source>
</evidence>
<organism evidence="4 5">
    <name type="scientific">Lepidopterella palustris CBS 459.81</name>
    <dbReference type="NCBI Taxonomy" id="1314670"/>
    <lineage>
        <taxon>Eukaryota</taxon>
        <taxon>Fungi</taxon>
        <taxon>Dikarya</taxon>
        <taxon>Ascomycota</taxon>
        <taxon>Pezizomycotina</taxon>
        <taxon>Dothideomycetes</taxon>
        <taxon>Pleosporomycetidae</taxon>
        <taxon>Mytilinidiales</taxon>
        <taxon>Argynnaceae</taxon>
        <taxon>Lepidopterella</taxon>
    </lineage>
</organism>
<keyword evidence="1 2" id="KW-0378">Hydrolase</keyword>
<dbReference type="FunFam" id="3.90.79.10:FF:000060">
    <property type="entry name" value="Nudix hydrolase 1"/>
    <property type="match status" value="1"/>
</dbReference>
<dbReference type="OrthoDB" id="447842at2759"/>
<gene>
    <name evidence="4" type="ORF">K432DRAFT_302034</name>
</gene>
<evidence type="ECO:0000259" key="3">
    <source>
        <dbReference type="PROSITE" id="PS51462"/>
    </source>
</evidence>
<dbReference type="PROSITE" id="PS00893">
    <property type="entry name" value="NUDIX_BOX"/>
    <property type="match status" value="1"/>
</dbReference>
<dbReference type="Gene3D" id="3.90.79.10">
    <property type="entry name" value="Nucleoside Triphosphate Pyrophosphohydrolase"/>
    <property type="match status" value="1"/>
</dbReference>
<keyword evidence="5" id="KW-1185">Reference proteome</keyword>
<dbReference type="PRINTS" id="PR00502">
    <property type="entry name" value="NUDIXFAMILY"/>
</dbReference>
<accession>A0A8E2JDB2</accession>
<dbReference type="Pfam" id="PF00293">
    <property type="entry name" value="NUDIX"/>
    <property type="match status" value="1"/>
</dbReference>
<protein>
    <recommendedName>
        <fullName evidence="3">Nudix hydrolase domain-containing protein</fullName>
    </recommendedName>
</protein>
<dbReference type="EMBL" id="KV745061">
    <property type="protein sequence ID" value="OCK78410.1"/>
    <property type="molecule type" value="Genomic_DNA"/>
</dbReference>
<sequence>MAARPQVGIAVLILDSKGRAIMGLRQGSHGAGTWALPGGHLEYSESFDACAKREVLEETGLTVGNVQFLAITNDFMPAEGKHYVTVFVGCVILGDKKEPEAMEPDKCARWEWMDWNEVSKWAKSQAEAEKSLWTGHYLFLPIVNLFRQHPDFDIASAYNSYS</sequence>
<evidence type="ECO:0000313" key="5">
    <source>
        <dbReference type="Proteomes" id="UP000250266"/>
    </source>
</evidence>
<evidence type="ECO:0000256" key="1">
    <source>
        <dbReference type="ARBA" id="ARBA00022801"/>
    </source>
</evidence>
<dbReference type="InterPro" id="IPR020084">
    <property type="entry name" value="NUDIX_hydrolase_CS"/>
</dbReference>
<evidence type="ECO:0000313" key="4">
    <source>
        <dbReference type="EMBL" id="OCK78410.1"/>
    </source>
</evidence>
<dbReference type="GO" id="GO:0035539">
    <property type="term" value="F:8-oxo-7,8-dihydrodeoxyguanosine triphosphate pyrophosphatase activity"/>
    <property type="evidence" value="ECO:0007669"/>
    <property type="project" value="TreeGrafter"/>
</dbReference>
<dbReference type="Proteomes" id="UP000250266">
    <property type="component" value="Unassembled WGS sequence"/>
</dbReference>
<dbReference type="GO" id="GO:0005829">
    <property type="term" value="C:cytosol"/>
    <property type="evidence" value="ECO:0007669"/>
    <property type="project" value="TreeGrafter"/>
</dbReference>
<dbReference type="InterPro" id="IPR020476">
    <property type="entry name" value="Nudix_hydrolase"/>
</dbReference>
<name>A0A8E2JDB2_9PEZI</name>
<comment type="similarity">
    <text evidence="2">Belongs to the Nudix hydrolase family.</text>
</comment>
<dbReference type="GO" id="GO:0006203">
    <property type="term" value="P:dGTP catabolic process"/>
    <property type="evidence" value="ECO:0007669"/>
    <property type="project" value="TreeGrafter"/>
</dbReference>
<dbReference type="AlphaFoldDB" id="A0A8E2JDB2"/>
<dbReference type="PANTHER" id="PTHR16099:SF5">
    <property type="entry name" value="NUCLEOTIDE TRIPHOSPHATE DIPHOSPHATASE NUDT15"/>
    <property type="match status" value="1"/>
</dbReference>
<dbReference type="InterPro" id="IPR015797">
    <property type="entry name" value="NUDIX_hydrolase-like_dom_sf"/>
</dbReference>
<dbReference type="PANTHER" id="PTHR16099">
    <property type="entry name" value="8-OXO-DGTP DIPHOSPHATES NUDT15"/>
    <property type="match status" value="1"/>
</dbReference>
<dbReference type="PROSITE" id="PS51462">
    <property type="entry name" value="NUDIX"/>
    <property type="match status" value="1"/>
</dbReference>
<proteinExistence type="inferred from homology"/>